<protein>
    <submittedName>
        <fullName evidence="5">BHMT</fullName>
    </submittedName>
</protein>
<dbReference type="Gene3D" id="3.20.20.330">
    <property type="entry name" value="Homocysteine-binding-like domain"/>
    <property type="match status" value="1"/>
</dbReference>
<dbReference type="GO" id="GO:0047150">
    <property type="term" value="F:betaine-homocysteine S-methyltransferase activity"/>
    <property type="evidence" value="ECO:0007669"/>
    <property type="project" value="TreeGrafter"/>
</dbReference>
<dbReference type="AlphaFoldDB" id="A0A7J7JYD1"/>
<dbReference type="InterPro" id="IPR036589">
    <property type="entry name" value="HCY_dom_sf"/>
</dbReference>
<dbReference type="Pfam" id="PF02574">
    <property type="entry name" value="S-methyl_trans"/>
    <property type="match status" value="1"/>
</dbReference>
<keyword evidence="6" id="KW-1185">Reference proteome</keyword>
<keyword evidence="2" id="KW-0808">Transferase</keyword>
<dbReference type="SUPFAM" id="SSF82282">
    <property type="entry name" value="Homocysteine S-methyltransferase"/>
    <property type="match status" value="1"/>
</dbReference>
<keyword evidence="1" id="KW-0489">Methyltransferase</keyword>
<dbReference type="GO" id="GO:0009086">
    <property type="term" value="P:methionine biosynthetic process"/>
    <property type="evidence" value="ECO:0007669"/>
    <property type="project" value="TreeGrafter"/>
</dbReference>
<comment type="caution">
    <text evidence="5">The sequence shown here is derived from an EMBL/GenBank/DDBJ whole genome shotgun (WGS) entry which is preliminary data.</text>
</comment>
<evidence type="ECO:0000313" key="6">
    <source>
        <dbReference type="Proteomes" id="UP000593567"/>
    </source>
</evidence>
<evidence type="ECO:0000256" key="2">
    <source>
        <dbReference type="ARBA" id="ARBA00022679"/>
    </source>
</evidence>
<dbReference type="Proteomes" id="UP000593567">
    <property type="component" value="Unassembled WGS sequence"/>
</dbReference>
<dbReference type="InterPro" id="IPR003726">
    <property type="entry name" value="HCY_dom"/>
</dbReference>
<sequence length="113" mass="13020">MLSFLLVAAVGLEPRILTRWDMHAYARRAYDMGVRYIGGCCGFEPYHIRAVSEELSKEIGKLPEGSKKHDPWGTGLKMHTKPWVRARYQIANIIFVVAYFLDGRFPKAKLMYL</sequence>
<evidence type="ECO:0000259" key="4">
    <source>
        <dbReference type="Pfam" id="PF02574"/>
    </source>
</evidence>
<evidence type="ECO:0000256" key="1">
    <source>
        <dbReference type="ARBA" id="ARBA00022603"/>
    </source>
</evidence>
<reference evidence="5" key="1">
    <citation type="submission" date="2020-06" db="EMBL/GenBank/DDBJ databases">
        <title>Draft genome of Bugula neritina, a colonial animal packing powerful symbionts and potential medicines.</title>
        <authorList>
            <person name="Rayko M."/>
        </authorList>
    </citation>
    <scope>NUCLEOTIDE SEQUENCE [LARGE SCALE GENOMIC DNA]</scope>
    <source>
        <strain evidence="5">Kwan_BN1</strain>
    </source>
</reference>
<dbReference type="PANTHER" id="PTHR46120:SF1">
    <property type="entry name" value="HCY-BINDING DOMAIN-CONTAINING PROTEIN"/>
    <property type="match status" value="1"/>
</dbReference>
<evidence type="ECO:0000313" key="5">
    <source>
        <dbReference type="EMBL" id="KAF6031419.1"/>
    </source>
</evidence>
<accession>A0A7J7JYD1</accession>
<evidence type="ECO:0000256" key="3">
    <source>
        <dbReference type="ARBA" id="ARBA00034478"/>
    </source>
</evidence>
<comment type="pathway">
    <text evidence="3">Amino-acid biosynthesis; L-methionine biosynthesis via de novo pathway.</text>
</comment>
<dbReference type="GO" id="GO:0032259">
    <property type="term" value="P:methylation"/>
    <property type="evidence" value="ECO:0007669"/>
    <property type="project" value="UniProtKB-KW"/>
</dbReference>
<name>A0A7J7JYD1_BUGNE</name>
<proteinExistence type="predicted"/>
<gene>
    <name evidence="5" type="ORF">EB796_010285</name>
</gene>
<dbReference type="EMBL" id="VXIV02001606">
    <property type="protein sequence ID" value="KAF6031419.1"/>
    <property type="molecule type" value="Genomic_DNA"/>
</dbReference>
<dbReference type="InterPro" id="IPR051524">
    <property type="entry name" value="BHMT"/>
</dbReference>
<feature type="domain" description="Hcy-binding" evidence="4">
    <location>
        <begin position="18"/>
        <end position="54"/>
    </location>
</feature>
<dbReference type="PANTHER" id="PTHR46120">
    <property type="entry name" value="BETAINE--HOMOCYSTEINE S-METHYLTRANSFERASE 1"/>
    <property type="match status" value="1"/>
</dbReference>
<organism evidence="5 6">
    <name type="scientific">Bugula neritina</name>
    <name type="common">Brown bryozoan</name>
    <name type="synonym">Sertularia neritina</name>
    <dbReference type="NCBI Taxonomy" id="10212"/>
    <lineage>
        <taxon>Eukaryota</taxon>
        <taxon>Metazoa</taxon>
        <taxon>Spiralia</taxon>
        <taxon>Lophotrochozoa</taxon>
        <taxon>Bryozoa</taxon>
        <taxon>Gymnolaemata</taxon>
        <taxon>Cheilostomatida</taxon>
        <taxon>Flustrina</taxon>
        <taxon>Buguloidea</taxon>
        <taxon>Bugulidae</taxon>
        <taxon>Bugula</taxon>
    </lineage>
</organism>
<dbReference type="OrthoDB" id="261426at2759"/>